<dbReference type="GeneID" id="94846690"/>
<dbReference type="SUPFAM" id="SSF48371">
    <property type="entry name" value="ARM repeat"/>
    <property type="match status" value="1"/>
</dbReference>
<evidence type="ECO:0000313" key="1">
    <source>
        <dbReference type="EMBL" id="OHS95532.1"/>
    </source>
</evidence>
<dbReference type="GO" id="GO:0019888">
    <property type="term" value="F:protein phosphatase regulator activity"/>
    <property type="evidence" value="ECO:0007669"/>
    <property type="project" value="InterPro"/>
</dbReference>
<dbReference type="Gene3D" id="1.25.10.10">
    <property type="entry name" value="Leucine-rich Repeat Variant"/>
    <property type="match status" value="1"/>
</dbReference>
<dbReference type="Pfam" id="PF01603">
    <property type="entry name" value="B56"/>
    <property type="match status" value="1"/>
</dbReference>
<sequence>MRISKNHRHTRPLGCLAGKRTPPRIIIPKVSSVNTSSTPEISKIPFAPNFVSLGCSNKLYSLSPHPSVSPNVIGLLRNFERNSNEFVIHKNFTNDSQNINTNDGLNSNVGNVLLIDQINSPIQTNDFTRNNSNQNHHSDFFNSLHTSNNDNFFEPSTLYAYIENSSKIVEINPNSSLKLRNTSNLPHLSSSTNQILPKISKRNNTFKIDNISVLNNLSKKRKPEQNFVILDKEEEENKLQILKALLEIVNDPIKRKNISLQSVDCLALFLKKYIFRPIPKINVSCQGIQCSESKSYYELRYIKHISIMHSIFHSLLNDIAVFGEYINETLVKNLFEMLQSPVLEERKLFEKDLEVILLNYSSLFKKLIFKLMTAKINLCIDGIYFAGIDSILRLMRRYFGHQNEPINQNNLNLFRISIFPLITSHQFSEFETPFHELSKFFVSQSQATAQWALKYLSTHFPISNQHKQKAFLKHIDVLLPHLPPSMLTVAANDMLVIFGSAFASNSTDSIVAASMMLMDDGFIGLFKCVPESTCKYLMTPLVEATKSCKEISREMATQICEKLRGVEKKNVLNEDADKLKEQTWKEIRKAAADSL</sequence>
<protein>
    <submittedName>
        <fullName evidence="1">Uncharacterized protein</fullName>
    </submittedName>
</protein>
<evidence type="ECO:0000313" key="2">
    <source>
        <dbReference type="Proteomes" id="UP000179807"/>
    </source>
</evidence>
<dbReference type="GO" id="GO:0007165">
    <property type="term" value="P:signal transduction"/>
    <property type="evidence" value="ECO:0007669"/>
    <property type="project" value="InterPro"/>
</dbReference>
<name>A0A1J4JE51_9EUKA</name>
<dbReference type="EMBL" id="MLAK01001238">
    <property type="protein sequence ID" value="OHS95532.1"/>
    <property type="molecule type" value="Genomic_DNA"/>
</dbReference>
<dbReference type="RefSeq" id="XP_068348669.1">
    <property type="nucleotide sequence ID" value="XM_068511986.1"/>
</dbReference>
<dbReference type="InterPro" id="IPR011989">
    <property type="entry name" value="ARM-like"/>
</dbReference>
<organism evidence="1 2">
    <name type="scientific">Tritrichomonas foetus</name>
    <dbReference type="NCBI Taxonomy" id="1144522"/>
    <lineage>
        <taxon>Eukaryota</taxon>
        <taxon>Metamonada</taxon>
        <taxon>Parabasalia</taxon>
        <taxon>Tritrichomonadida</taxon>
        <taxon>Tritrichomonadidae</taxon>
        <taxon>Tritrichomonas</taxon>
    </lineage>
</organism>
<dbReference type="InterPro" id="IPR002554">
    <property type="entry name" value="PP2A_B56"/>
</dbReference>
<comment type="caution">
    <text evidence="1">The sequence shown here is derived from an EMBL/GenBank/DDBJ whole genome shotgun (WGS) entry which is preliminary data.</text>
</comment>
<dbReference type="GO" id="GO:0000159">
    <property type="term" value="C:protein phosphatase type 2A complex"/>
    <property type="evidence" value="ECO:0007669"/>
    <property type="project" value="InterPro"/>
</dbReference>
<keyword evidence="2" id="KW-1185">Reference proteome</keyword>
<dbReference type="Proteomes" id="UP000179807">
    <property type="component" value="Unassembled WGS sequence"/>
</dbReference>
<dbReference type="VEuPathDB" id="TrichDB:TRFO_38347"/>
<dbReference type="AlphaFoldDB" id="A0A1J4JE51"/>
<accession>A0A1J4JE51</accession>
<proteinExistence type="predicted"/>
<gene>
    <name evidence="1" type="ORF">TRFO_38347</name>
</gene>
<dbReference type="InterPro" id="IPR016024">
    <property type="entry name" value="ARM-type_fold"/>
</dbReference>
<reference evidence="1" key="1">
    <citation type="submission" date="2016-10" db="EMBL/GenBank/DDBJ databases">
        <authorList>
            <person name="Benchimol M."/>
            <person name="Almeida L.G."/>
            <person name="Vasconcelos A.T."/>
            <person name="Perreira-Neves A."/>
            <person name="Rosa I.A."/>
            <person name="Tasca T."/>
            <person name="Bogo M.R."/>
            <person name="de Souza W."/>
        </authorList>
    </citation>
    <scope>NUCLEOTIDE SEQUENCE [LARGE SCALE GENOMIC DNA]</scope>
    <source>
        <strain evidence="1">K</strain>
    </source>
</reference>